<dbReference type="RefSeq" id="WP_125052225.1">
    <property type="nucleotide sequence ID" value="NZ_BHZD01000001.1"/>
</dbReference>
<keyword evidence="6" id="KW-0368">Histidine biosynthesis</keyword>
<feature type="region of interest" description="Disordered" evidence="7">
    <location>
        <begin position="360"/>
        <end position="381"/>
    </location>
</feature>
<dbReference type="Pfam" id="PF00155">
    <property type="entry name" value="Aminotran_1_2"/>
    <property type="match status" value="1"/>
</dbReference>
<evidence type="ECO:0000256" key="6">
    <source>
        <dbReference type="HAMAP-Rule" id="MF_01023"/>
    </source>
</evidence>
<dbReference type="GO" id="GO:0030170">
    <property type="term" value="F:pyridoxal phosphate binding"/>
    <property type="evidence" value="ECO:0007669"/>
    <property type="project" value="InterPro"/>
</dbReference>
<organism evidence="9 10">
    <name type="scientific">Streptomyces paromomycinus</name>
    <name type="common">Streptomyces rimosus subsp. paromomycinus</name>
    <dbReference type="NCBI Taxonomy" id="92743"/>
    <lineage>
        <taxon>Bacteria</taxon>
        <taxon>Bacillati</taxon>
        <taxon>Actinomycetota</taxon>
        <taxon>Actinomycetes</taxon>
        <taxon>Kitasatosporales</taxon>
        <taxon>Streptomycetaceae</taxon>
        <taxon>Streptomyces</taxon>
    </lineage>
</organism>
<evidence type="ECO:0000256" key="1">
    <source>
        <dbReference type="ARBA" id="ARBA00001933"/>
    </source>
</evidence>
<name>A0A401VWD0_STREY</name>
<dbReference type="InterPro" id="IPR050106">
    <property type="entry name" value="HistidinolP_aminotransfase"/>
</dbReference>
<dbReference type="InterPro" id="IPR004839">
    <property type="entry name" value="Aminotransferase_I/II_large"/>
</dbReference>
<dbReference type="InterPro" id="IPR024892">
    <property type="entry name" value="ArAT"/>
</dbReference>
<dbReference type="Gene3D" id="3.90.1150.10">
    <property type="entry name" value="Aspartate Aminotransferase, domain 1"/>
    <property type="match status" value="1"/>
</dbReference>
<dbReference type="InterPro" id="IPR015424">
    <property type="entry name" value="PyrdxlP-dep_Trfase"/>
</dbReference>
<evidence type="ECO:0000256" key="7">
    <source>
        <dbReference type="SAM" id="MobiDB-lite"/>
    </source>
</evidence>
<dbReference type="PANTHER" id="PTHR43643:SF3">
    <property type="entry name" value="HISTIDINOL-PHOSPHATE AMINOTRANSFERASE"/>
    <property type="match status" value="1"/>
</dbReference>
<comment type="similarity">
    <text evidence="6">Belongs to the class-II pyridoxal-phosphate-dependent aminotransferase family. Histidinol-phosphate aminotransferase subfamily.</text>
</comment>
<keyword evidence="6" id="KW-0028">Amino-acid biosynthesis</keyword>
<dbReference type="AlphaFoldDB" id="A0A401VWD0"/>
<dbReference type="GO" id="GO:0000105">
    <property type="term" value="P:L-histidine biosynthetic process"/>
    <property type="evidence" value="ECO:0007669"/>
    <property type="project" value="UniProtKB-UniRule"/>
</dbReference>
<comment type="caution">
    <text evidence="9">The sequence shown here is derived from an EMBL/GenBank/DDBJ whole genome shotgun (WGS) entry which is preliminary data.</text>
</comment>
<keyword evidence="3 6" id="KW-0032">Aminotransferase</keyword>
<feature type="modified residue" description="N6-(pyridoxal phosphate)lysine" evidence="6">
    <location>
        <position position="220"/>
    </location>
</feature>
<keyword evidence="10" id="KW-1185">Reference proteome</keyword>
<sequence length="381" mass="41116">MRRPRIRPVFDGLPAYLPSRPVRSATGEFHPLAANESPREPLSGILAAVNGAAGTVNRYPDFHGTELTARLARLHGVAEDQVALGAGSIALVQMLFQAVAEPQAEVLHAWRTFELYPVLADLAGVRSVRVPLVAERHDLPAMARQAGDRTRLVLLCNPNNPTGTLLDADELRAFVDRIPEDCLVAVDEAYFEYVRHPAARSAIALLADRPNLVVLRTFSKAYGLAGLRIGYLIGSPYLVAQLRKACLPYSLSSVAQAAASAALHHREELFARADDLVAERTRVRRVLIADGWEVPPSEANFVWLRLGAASTAFGAWCADRGVAVRTFPEEGLRVSLGSPEDNDAFLAAAAAWRRKARAPVGDLPRPVPVPGRPAAPGDPAP</sequence>
<dbReference type="PANTHER" id="PTHR43643">
    <property type="entry name" value="HISTIDINOL-PHOSPHATE AMINOTRANSFERASE 2"/>
    <property type="match status" value="1"/>
</dbReference>
<dbReference type="PROSITE" id="PS00599">
    <property type="entry name" value="AA_TRANSFER_CLASS_2"/>
    <property type="match status" value="1"/>
</dbReference>
<dbReference type="CDD" id="cd00609">
    <property type="entry name" value="AAT_like"/>
    <property type="match status" value="1"/>
</dbReference>
<evidence type="ECO:0000313" key="10">
    <source>
        <dbReference type="Proteomes" id="UP000286746"/>
    </source>
</evidence>
<feature type="compositionally biased region" description="Pro residues" evidence="7">
    <location>
        <begin position="365"/>
        <end position="381"/>
    </location>
</feature>
<dbReference type="NCBIfam" id="TIGR01141">
    <property type="entry name" value="hisC"/>
    <property type="match status" value="1"/>
</dbReference>
<dbReference type="GO" id="GO:0004400">
    <property type="term" value="F:histidinol-phosphate transaminase activity"/>
    <property type="evidence" value="ECO:0007669"/>
    <property type="project" value="UniProtKB-UniRule"/>
</dbReference>
<dbReference type="InterPro" id="IPR005861">
    <property type="entry name" value="HisP_aminotrans"/>
</dbReference>
<dbReference type="SUPFAM" id="SSF53383">
    <property type="entry name" value="PLP-dependent transferases"/>
    <property type="match status" value="1"/>
</dbReference>
<evidence type="ECO:0000256" key="2">
    <source>
        <dbReference type="ARBA" id="ARBA00011738"/>
    </source>
</evidence>
<gene>
    <name evidence="9" type="primary">pat_1</name>
    <name evidence="6" type="synonym">hisC</name>
    <name evidence="9" type="ORF">GKJPGBOP_01011</name>
</gene>
<evidence type="ECO:0000256" key="3">
    <source>
        <dbReference type="ARBA" id="ARBA00022576"/>
    </source>
</evidence>
<dbReference type="Gene3D" id="3.40.640.10">
    <property type="entry name" value="Type I PLP-dependent aspartate aminotransferase-like (Major domain)"/>
    <property type="match status" value="1"/>
</dbReference>
<comment type="catalytic activity">
    <reaction evidence="6">
        <text>L-histidinol phosphate + 2-oxoglutarate = 3-(imidazol-4-yl)-2-oxopropyl phosphate + L-glutamate</text>
        <dbReference type="Rhea" id="RHEA:23744"/>
        <dbReference type="ChEBI" id="CHEBI:16810"/>
        <dbReference type="ChEBI" id="CHEBI:29985"/>
        <dbReference type="ChEBI" id="CHEBI:57766"/>
        <dbReference type="ChEBI" id="CHEBI:57980"/>
        <dbReference type="EC" id="2.6.1.9"/>
    </reaction>
</comment>
<feature type="domain" description="Aminotransferase class I/classII large" evidence="8">
    <location>
        <begin position="32"/>
        <end position="347"/>
    </location>
</feature>
<dbReference type="NCBIfam" id="NF002878">
    <property type="entry name" value="PRK03321.1"/>
    <property type="match status" value="1"/>
</dbReference>
<accession>A0A401VWD0</accession>
<evidence type="ECO:0000256" key="5">
    <source>
        <dbReference type="ARBA" id="ARBA00022898"/>
    </source>
</evidence>
<evidence type="ECO:0000313" key="9">
    <source>
        <dbReference type="EMBL" id="GCD41358.1"/>
    </source>
</evidence>
<dbReference type="InterPro" id="IPR015422">
    <property type="entry name" value="PyrdxlP-dep_Trfase_small"/>
</dbReference>
<dbReference type="Proteomes" id="UP000286746">
    <property type="component" value="Unassembled WGS sequence"/>
</dbReference>
<dbReference type="EC" id="2.6.1.9" evidence="6"/>
<reference evidence="9 10" key="1">
    <citation type="submission" date="2018-11" db="EMBL/GenBank/DDBJ databases">
        <title>Whole genome sequence of Streptomyces paromomycinus NBRC 15454(T).</title>
        <authorList>
            <person name="Komaki H."/>
            <person name="Tamura T."/>
        </authorList>
    </citation>
    <scope>NUCLEOTIDE SEQUENCE [LARGE SCALE GENOMIC DNA]</scope>
    <source>
        <strain evidence="9 10">NBRC 15454</strain>
    </source>
</reference>
<keyword evidence="5 6" id="KW-0663">Pyridoxal phosphate</keyword>
<keyword evidence="4 6" id="KW-0808">Transferase</keyword>
<comment type="subunit">
    <text evidence="2 6">Homodimer.</text>
</comment>
<comment type="cofactor">
    <cofactor evidence="1 6">
        <name>pyridoxal 5'-phosphate</name>
        <dbReference type="ChEBI" id="CHEBI:597326"/>
    </cofactor>
</comment>
<dbReference type="EMBL" id="BHZD01000001">
    <property type="protein sequence ID" value="GCD41358.1"/>
    <property type="molecule type" value="Genomic_DNA"/>
</dbReference>
<comment type="pathway">
    <text evidence="6">Amino-acid biosynthesis; L-histidine biosynthesis; L-histidine from 5-phospho-alpha-D-ribose 1-diphosphate: step 7/9.</text>
</comment>
<dbReference type="HAMAP" id="MF_01023">
    <property type="entry name" value="HisC_aminotrans_2"/>
    <property type="match status" value="1"/>
</dbReference>
<dbReference type="InterPro" id="IPR015421">
    <property type="entry name" value="PyrdxlP-dep_Trfase_major"/>
</dbReference>
<proteinExistence type="inferred from homology"/>
<protein>
    <recommendedName>
        <fullName evidence="6">Histidinol-phosphate aminotransferase</fullName>
        <ecNumber evidence="6">2.6.1.9</ecNumber>
    </recommendedName>
    <alternativeName>
        <fullName evidence="6">Imidazole acetol-phosphate transaminase</fullName>
    </alternativeName>
</protein>
<evidence type="ECO:0000259" key="8">
    <source>
        <dbReference type="Pfam" id="PF00155"/>
    </source>
</evidence>
<dbReference type="InterPro" id="IPR001917">
    <property type="entry name" value="Aminotrans_II_pyridoxalP_BS"/>
</dbReference>
<evidence type="ECO:0000256" key="4">
    <source>
        <dbReference type="ARBA" id="ARBA00022679"/>
    </source>
</evidence>
<dbReference type="UniPathway" id="UPA00031">
    <property type="reaction ID" value="UER00012"/>
</dbReference>